<evidence type="ECO:0000313" key="5">
    <source>
        <dbReference type="EMBL" id="MFC4822513.1"/>
    </source>
</evidence>
<dbReference type="InterPro" id="IPR023772">
    <property type="entry name" value="DNA-bd_HTH_TetR-type_CS"/>
</dbReference>
<dbReference type="EMBL" id="JBHSHD010000017">
    <property type="protein sequence ID" value="MFC4822513.1"/>
    <property type="molecule type" value="Genomic_DNA"/>
</dbReference>
<accession>A0ABV9QYS2</accession>
<dbReference type="InterPro" id="IPR036271">
    <property type="entry name" value="Tet_transcr_reg_TetR-rel_C_sf"/>
</dbReference>
<dbReference type="Pfam" id="PF17939">
    <property type="entry name" value="TetR_C_30"/>
    <property type="match status" value="1"/>
</dbReference>
<dbReference type="PRINTS" id="PR00455">
    <property type="entry name" value="HTHTETR"/>
</dbReference>
<dbReference type="InterPro" id="IPR050109">
    <property type="entry name" value="HTH-type_TetR-like_transc_reg"/>
</dbReference>
<comment type="caution">
    <text evidence="5">The sequence shown here is derived from an EMBL/GenBank/DDBJ whole genome shotgun (WGS) entry which is preliminary data.</text>
</comment>
<feature type="domain" description="HTH tetR-type" evidence="4">
    <location>
        <begin position="10"/>
        <end position="70"/>
    </location>
</feature>
<feature type="DNA-binding region" description="H-T-H motif" evidence="2">
    <location>
        <begin position="33"/>
        <end position="52"/>
    </location>
</feature>
<dbReference type="PANTHER" id="PTHR30055:SF219">
    <property type="entry name" value="TRANSCRIPTIONAL REGULATORY PROTEIN"/>
    <property type="match status" value="1"/>
</dbReference>
<dbReference type="SUPFAM" id="SSF46689">
    <property type="entry name" value="Homeodomain-like"/>
    <property type="match status" value="1"/>
</dbReference>
<evidence type="ECO:0000256" key="1">
    <source>
        <dbReference type="ARBA" id="ARBA00023125"/>
    </source>
</evidence>
<protein>
    <submittedName>
        <fullName evidence="5">TetR/AcrR family transcriptional regulator</fullName>
    </submittedName>
</protein>
<dbReference type="Pfam" id="PF00440">
    <property type="entry name" value="TetR_N"/>
    <property type="match status" value="1"/>
</dbReference>
<dbReference type="InterPro" id="IPR009057">
    <property type="entry name" value="Homeodomain-like_sf"/>
</dbReference>
<reference evidence="6" key="1">
    <citation type="journal article" date="2019" name="Int. J. Syst. Evol. Microbiol.">
        <title>The Global Catalogue of Microorganisms (GCM) 10K type strain sequencing project: providing services to taxonomists for standard genome sequencing and annotation.</title>
        <authorList>
            <consortium name="The Broad Institute Genomics Platform"/>
            <consortium name="The Broad Institute Genome Sequencing Center for Infectious Disease"/>
            <person name="Wu L."/>
            <person name="Ma J."/>
        </authorList>
    </citation>
    <scope>NUCLEOTIDE SEQUENCE [LARGE SCALE GENOMIC DNA]</scope>
    <source>
        <strain evidence="6">CCUG 30340</strain>
    </source>
</reference>
<feature type="region of interest" description="Disordered" evidence="3">
    <location>
        <begin position="241"/>
        <end position="268"/>
    </location>
</feature>
<evidence type="ECO:0000256" key="2">
    <source>
        <dbReference type="PROSITE-ProRule" id="PRU00335"/>
    </source>
</evidence>
<dbReference type="InterPro" id="IPR041586">
    <property type="entry name" value="PsrA_TetR_C"/>
</dbReference>
<keyword evidence="1 2" id="KW-0238">DNA-binding</keyword>
<proteinExistence type="predicted"/>
<sequence length="268" mass="29668">MSKPPSVRSGSTKARLLEAAEELFIEHGYESMSLRQITTQAGANLAAVNYHFGSKEALVQELLTQRFDRLNQERLQLLSICEKQYGEQPMDVSTVLGVLFVPGLRLTRSTLGGPNFLRLLGRVYSDPSPFMREYLREHYESISGRFFEAFSRALPHVPRHELGMRLQFSLKALSGMLASEDTDELAAAICIGEEVKDTLMIERLIAFISPVLTTPFASVRQAGPIERVLSLADLAAAAVDEHEHKDPRVRGRKPSAGSASWRSGAADP</sequence>
<dbReference type="Proteomes" id="UP001595886">
    <property type="component" value="Unassembled WGS sequence"/>
</dbReference>
<gene>
    <name evidence="5" type="ORF">ACFO6Q_19495</name>
</gene>
<organism evidence="5 6">
    <name type="scientific">Dokdonella ginsengisoli</name>
    <dbReference type="NCBI Taxonomy" id="363846"/>
    <lineage>
        <taxon>Bacteria</taxon>
        <taxon>Pseudomonadati</taxon>
        <taxon>Pseudomonadota</taxon>
        <taxon>Gammaproteobacteria</taxon>
        <taxon>Lysobacterales</taxon>
        <taxon>Rhodanobacteraceae</taxon>
        <taxon>Dokdonella</taxon>
    </lineage>
</organism>
<dbReference type="PANTHER" id="PTHR30055">
    <property type="entry name" value="HTH-TYPE TRANSCRIPTIONAL REGULATOR RUTR"/>
    <property type="match status" value="1"/>
</dbReference>
<dbReference type="InterPro" id="IPR001647">
    <property type="entry name" value="HTH_TetR"/>
</dbReference>
<keyword evidence="6" id="KW-1185">Reference proteome</keyword>
<evidence type="ECO:0000259" key="4">
    <source>
        <dbReference type="PROSITE" id="PS50977"/>
    </source>
</evidence>
<feature type="compositionally biased region" description="Low complexity" evidence="3">
    <location>
        <begin position="255"/>
        <end position="268"/>
    </location>
</feature>
<dbReference type="PROSITE" id="PS50977">
    <property type="entry name" value="HTH_TETR_2"/>
    <property type="match status" value="1"/>
</dbReference>
<dbReference type="PROSITE" id="PS01081">
    <property type="entry name" value="HTH_TETR_1"/>
    <property type="match status" value="1"/>
</dbReference>
<evidence type="ECO:0000256" key="3">
    <source>
        <dbReference type="SAM" id="MobiDB-lite"/>
    </source>
</evidence>
<dbReference type="Gene3D" id="1.10.357.10">
    <property type="entry name" value="Tetracycline Repressor, domain 2"/>
    <property type="match status" value="1"/>
</dbReference>
<dbReference type="RefSeq" id="WP_380022846.1">
    <property type="nucleotide sequence ID" value="NZ_JBHSHD010000017.1"/>
</dbReference>
<dbReference type="SUPFAM" id="SSF48498">
    <property type="entry name" value="Tetracyclin repressor-like, C-terminal domain"/>
    <property type="match status" value="1"/>
</dbReference>
<evidence type="ECO:0000313" key="6">
    <source>
        <dbReference type="Proteomes" id="UP001595886"/>
    </source>
</evidence>
<name>A0ABV9QYS2_9GAMM</name>